<evidence type="ECO:0000256" key="1">
    <source>
        <dbReference type="ARBA" id="ARBA00004196"/>
    </source>
</evidence>
<dbReference type="PANTHER" id="PTHR42852">
    <property type="entry name" value="THIOL:DISULFIDE INTERCHANGE PROTEIN DSBE"/>
    <property type="match status" value="1"/>
</dbReference>
<dbReference type="InterPro" id="IPR025380">
    <property type="entry name" value="DUF4369"/>
</dbReference>
<keyword evidence="3" id="KW-1015">Disulfide bond</keyword>
<evidence type="ECO:0000256" key="3">
    <source>
        <dbReference type="ARBA" id="ARBA00023157"/>
    </source>
</evidence>
<evidence type="ECO:0000313" key="6">
    <source>
        <dbReference type="EMBL" id="MFC4746955.1"/>
    </source>
</evidence>
<evidence type="ECO:0000256" key="4">
    <source>
        <dbReference type="ARBA" id="ARBA00023284"/>
    </source>
</evidence>
<feature type="domain" description="Thioredoxin" evidence="5">
    <location>
        <begin position="272"/>
        <end position="419"/>
    </location>
</feature>
<dbReference type="InterPro" id="IPR012336">
    <property type="entry name" value="Thioredoxin-like_fold"/>
</dbReference>
<dbReference type="Proteomes" id="UP001595935">
    <property type="component" value="Unassembled WGS sequence"/>
</dbReference>
<dbReference type="RefSeq" id="WP_213255849.1">
    <property type="nucleotide sequence ID" value="NZ_JAGYWA010000002.1"/>
</dbReference>
<comment type="subcellular location">
    <subcellularLocation>
        <location evidence="1">Cell envelope</location>
    </subcellularLocation>
</comment>
<reference evidence="7" key="1">
    <citation type="journal article" date="2019" name="Int. J. Syst. Evol. Microbiol.">
        <title>The Global Catalogue of Microorganisms (GCM) 10K type strain sequencing project: providing services to taxonomists for standard genome sequencing and annotation.</title>
        <authorList>
            <consortium name="The Broad Institute Genomics Platform"/>
            <consortium name="The Broad Institute Genome Sequencing Center for Infectious Disease"/>
            <person name="Wu L."/>
            <person name="Ma J."/>
        </authorList>
    </citation>
    <scope>NUCLEOTIDE SEQUENCE [LARGE SCALE GENOMIC DNA]</scope>
    <source>
        <strain evidence="7">WYCCWR 13023</strain>
    </source>
</reference>
<gene>
    <name evidence="6" type="ORF">ACFO5S_05840</name>
</gene>
<evidence type="ECO:0000256" key="2">
    <source>
        <dbReference type="ARBA" id="ARBA00022748"/>
    </source>
</evidence>
<dbReference type="InterPro" id="IPR036249">
    <property type="entry name" value="Thioredoxin-like_sf"/>
</dbReference>
<dbReference type="SUPFAM" id="SSF52833">
    <property type="entry name" value="Thioredoxin-like"/>
    <property type="match status" value="1"/>
</dbReference>
<evidence type="ECO:0000313" key="7">
    <source>
        <dbReference type="Proteomes" id="UP001595935"/>
    </source>
</evidence>
<comment type="caution">
    <text evidence="6">The sequence shown here is derived from an EMBL/GenBank/DDBJ whole genome shotgun (WGS) entry which is preliminary data.</text>
</comment>
<keyword evidence="4" id="KW-0676">Redox-active center</keyword>
<dbReference type="PROSITE" id="PS51257">
    <property type="entry name" value="PROKAR_LIPOPROTEIN"/>
    <property type="match status" value="1"/>
</dbReference>
<dbReference type="Pfam" id="PF13905">
    <property type="entry name" value="Thioredoxin_8"/>
    <property type="match status" value="1"/>
</dbReference>
<dbReference type="EMBL" id="JBHSGV010000002">
    <property type="protein sequence ID" value="MFC4746955.1"/>
    <property type="molecule type" value="Genomic_DNA"/>
</dbReference>
<dbReference type="InterPro" id="IPR013766">
    <property type="entry name" value="Thioredoxin_domain"/>
</dbReference>
<accession>A0ABV9PD17</accession>
<dbReference type="PROSITE" id="PS51352">
    <property type="entry name" value="THIOREDOXIN_2"/>
    <property type="match status" value="1"/>
</dbReference>
<dbReference type="Gene3D" id="3.40.30.10">
    <property type="entry name" value="Glutaredoxin"/>
    <property type="match status" value="1"/>
</dbReference>
<name>A0ABV9PD17_9FLAO</name>
<dbReference type="PANTHER" id="PTHR42852:SF6">
    <property type="entry name" value="THIOL:DISULFIDE INTERCHANGE PROTEIN DSBE"/>
    <property type="match status" value="1"/>
</dbReference>
<evidence type="ECO:0000259" key="5">
    <source>
        <dbReference type="PROSITE" id="PS51352"/>
    </source>
</evidence>
<protein>
    <submittedName>
        <fullName evidence="6">Thioredoxin-like domain-containing protein</fullName>
    </submittedName>
</protein>
<proteinExistence type="predicted"/>
<organism evidence="6 7">
    <name type="scientific">Flavobacterium branchiicola</name>
    <dbReference type="NCBI Taxonomy" id="1114875"/>
    <lineage>
        <taxon>Bacteria</taxon>
        <taxon>Pseudomonadati</taxon>
        <taxon>Bacteroidota</taxon>
        <taxon>Flavobacteriia</taxon>
        <taxon>Flavobacteriales</taxon>
        <taxon>Flavobacteriaceae</taxon>
        <taxon>Flavobacterium</taxon>
    </lineage>
</organism>
<keyword evidence="7" id="KW-1185">Reference proteome</keyword>
<dbReference type="CDD" id="cd02966">
    <property type="entry name" value="TlpA_like_family"/>
    <property type="match status" value="1"/>
</dbReference>
<dbReference type="InterPro" id="IPR050553">
    <property type="entry name" value="Thioredoxin_ResA/DsbE_sf"/>
</dbReference>
<dbReference type="Pfam" id="PF14289">
    <property type="entry name" value="DUF4369"/>
    <property type="match status" value="1"/>
</dbReference>
<keyword evidence="2" id="KW-0201">Cytochrome c-type biogenesis</keyword>
<sequence length="419" mass="46726">MNFKIKVSFCCIALMSVLLIGCKEEKKENYTFKGEIEGAADGTKVLLKAVDEDLQTAVLSPGNIADSTQIKDGKFEFSGKLPEAKLYLLVIASKTNAEETGMPVYQPSVPVFLENSDIELEAKLDSIPSADVFLSGGKFSYKNITVTGSVSQDIYFNYREGIQRFEEKASALFNSEYLPYLNAVNGSAKESVSKGVAIVTKIEDNQEKRHAYVFQFIKKNIDNMVGLTLAKQEMDKFSLQELEKLSFDIPAAQKNTAAGKKIIAQITNAKSVASGAAFIDLPFEDSEGKAVKLSDHVGKGNFVLLEFWASWCHPCRASIPHLKEVYELYHPQGFEIISVSMDQDKQTWLGAVKEEKMPWLQVSDLQAFNGDLAKKYQLSAIPTCILLDPKGKIVTREMRDFFMDKKLIDLYGNQFGKKF</sequence>